<organism evidence="5 6">
    <name type="scientific">Halopseudomonas phragmitis</name>
    <dbReference type="NCBI Taxonomy" id="1931241"/>
    <lineage>
        <taxon>Bacteria</taxon>
        <taxon>Pseudomonadati</taxon>
        <taxon>Pseudomonadota</taxon>
        <taxon>Gammaproteobacteria</taxon>
        <taxon>Pseudomonadales</taxon>
        <taxon>Pseudomonadaceae</taxon>
        <taxon>Halopseudomonas</taxon>
    </lineage>
</organism>
<keyword evidence="5" id="KW-0503">Monooxygenase</keyword>
<dbReference type="AlphaFoldDB" id="A0A1V0B9Q4"/>
<dbReference type="SUPFAM" id="SSF47203">
    <property type="entry name" value="Acyl-CoA dehydrogenase C-terminal domain-like"/>
    <property type="match status" value="1"/>
</dbReference>
<dbReference type="InterPro" id="IPR036250">
    <property type="entry name" value="AcylCo_DH-like_C"/>
</dbReference>
<comment type="similarity">
    <text evidence="2">Belongs to the HpaH/HsaA monooxygenase family.</text>
</comment>
<dbReference type="InterPro" id="IPR013107">
    <property type="entry name" value="Acyl-CoA_DH_C"/>
</dbReference>
<dbReference type="Pfam" id="PF08028">
    <property type="entry name" value="Acyl-CoA_dh_2"/>
    <property type="match status" value="1"/>
</dbReference>
<evidence type="ECO:0000256" key="2">
    <source>
        <dbReference type="ARBA" id="ARBA00049661"/>
    </source>
</evidence>
<dbReference type="InterPro" id="IPR046373">
    <property type="entry name" value="Acyl-CoA_Oxase/DH_mid-dom_sf"/>
</dbReference>
<keyword evidence="1" id="KW-0560">Oxidoreductase</keyword>
<dbReference type="GO" id="GO:0050660">
    <property type="term" value="F:flavin adenine dinucleotide binding"/>
    <property type="evidence" value="ECO:0007669"/>
    <property type="project" value="InterPro"/>
</dbReference>
<dbReference type="Gene3D" id="1.10.540.10">
    <property type="entry name" value="Acyl-CoA dehydrogenase/oxidase, N-terminal domain"/>
    <property type="match status" value="1"/>
</dbReference>
<dbReference type="InterPro" id="IPR037069">
    <property type="entry name" value="AcylCoA_DH/ox_N_sf"/>
</dbReference>
<dbReference type="Pfam" id="PF02771">
    <property type="entry name" value="Acyl-CoA_dh_N"/>
    <property type="match status" value="1"/>
</dbReference>
<name>A0A1V0B9Q4_9GAMM</name>
<dbReference type="KEGG" id="ppha:BVH74_17935"/>
<dbReference type="GO" id="GO:0033539">
    <property type="term" value="P:fatty acid beta-oxidation using acyl-CoA dehydrogenase"/>
    <property type="evidence" value="ECO:0007669"/>
    <property type="project" value="TreeGrafter"/>
</dbReference>
<dbReference type="GO" id="GO:0016712">
    <property type="term" value="F:oxidoreductase activity, acting on paired donors, with incorporation or reduction of molecular oxygen, reduced flavin or flavoprotein as one donor, and incorporation of one atom of oxygen"/>
    <property type="evidence" value="ECO:0007669"/>
    <property type="project" value="TreeGrafter"/>
</dbReference>
<dbReference type="RefSeq" id="WP_080051422.1">
    <property type="nucleotide sequence ID" value="NZ_CP020100.1"/>
</dbReference>
<dbReference type="InterPro" id="IPR050741">
    <property type="entry name" value="Acyl-CoA_dehydrogenase"/>
</dbReference>
<dbReference type="SUPFAM" id="SSF56645">
    <property type="entry name" value="Acyl-CoA dehydrogenase NM domain-like"/>
    <property type="match status" value="1"/>
</dbReference>
<feature type="domain" description="Acyl-CoA dehydrogenase C-terminal" evidence="4">
    <location>
        <begin position="246"/>
        <end position="374"/>
    </location>
</feature>
<proteinExistence type="inferred from homology"/>
<dbReference type="PANTHER" id="PTHR48083:SF19">
    <property type="entry name" value="FLAVIN-DEPENDENT MONOOXYGENASE, OXYGENASE SUBUNIT HSAA"/>
    <property type="match status" value="1"/>
</dbReference>
<evidence type="ECO:0000313" key="5">
    <source>
        <dbReference type="EMBL" id="AQZ96514.1"/>
    </source>
</evidence>
<dbReference type="InterPro" id="IPR009100">
    <property type="entry name" value="AcylCoA_DH/oxidase_NM_dom_sf"/>
</dbReference>
<reference evidence="5 6" key="1">
    <citation type="submission" date="2017-03" db="EMBL/GenBank/DDBJ databases">
        <title>Complete genome sequence of the novel DNRA strain Pseudomonas sp. S-6-2 isolated from Chinese polluted river sediment. Journal of Biotechnology.</title>
        <authorList>
            <person name="Li J."/>
            <person name="Xiang F."/>
            <person name="Wang L."/>
            <person name="Xi L."/>
            <person name="Liu J."/>
        </authorList>
    </citation>
    <scope>NUCLEOTIDE SEQUENCE [LARGE SCALE GENOMIC DNA]</scope>
    <source>
        <strain evidence="5 6">S-6-2</strain>
    </source>
</reference>
<dbReference type="STRING" id="1931241.BVH74_17935"/>
<protein>
    <submittedName>
        <fullName evidence="5">Flavin-dependent monooxygenase</fullName>
    </submittedName>
</protein>
<evidence type="ECO:0000259" key="3">
    <source>
        <dbReference type="Pfam" id="PF02771"/>
    </source>
</evidence>
<dbReference type="Gene3D" id="1.20.140.10">
    <property type="entry name" value="Butyryl-CoA Dehydrogenase, subunit A, domain 3"/>
    <property type="match status" value="1"/>
</dbReference>
<gene>
    <name evidence="5" type="ORF">BVH74_17935</name>
</gene>
<dbReference type="PIRSF" id="PIRSF016578">
    <property type="entry name" value="HsaA"/>
    <property type="match status" value="1"/>
</dbReference>
<sequence length="396" mass="43925">MVVSRERTQKELEMLDAARKMIPALKARAEQAERDLKVPDETVADMQEAGLFQAMQPKRFGGLELDPRAFFDIQMTLAEGCMSTAWIYGVMGVHPWQLARYPLQAQEEVWGDDPKTLVGSTYMPVAKVTEVDGGYRISGRWGFSSGSEHCKWTLLGGIIPPDAKGEGSEHGTFLVPCSDYRIERNWNVLGLRGTGSHDIVVEDAFVPYHRVQRTNNTSLEATPGRKVNTSPLFAIPFAQVFTRAVSSSCLGALQGAINEFRDNAAKHIGKHGAKTAEDPLAQEVVADALLTLDQLKLVLERNFEHLWTLAERGEFPDVETRLLYRYQSAYVTNTCAEKVSQLLRCMAASGLYNTNPVARIFRDLHQARGHISNNVAAFARAYGAVQLGLPNPDPYV</sequence>
<dbReference type="GO" id="GO:0005737">
    <property type="term" value="C:cytoplasm"/>
    <property type="evidence" value="ECO:0007669"/>
    <property type="project" value="TreeGrafter"/>
</dbReference>
<evidence type="ECO:0000256" key="1">
    <source>
        <dbReference type="ARBA" id="ARBA00023002"/>
    </source>
</evidence>
<evidence type="ECO:0000259" key="4">
    <source>
        <dbReference type="Pfam" id="PF08028"/>
    </source>
</evidence>
<evidence type="ECO:0000313" key="6">
    <source>
        <dbReference type="Proteomes" id="UP000243488"/>
    </source>
</evidence>
<dbReference type="InterPro" id="IPR013786">
    <property type="entry name" value="AcylCoA_DH/ox_N"/>
</dbReference>
<dbReference type="GO" id="GO:0003995">
    <property type="term" value="F:acyl-CoA dehydrogenase activity"/>
    <property type="evidence" value="ECO:0007669"/>
    <property type="project" value="TreeGrafter"/>
</dbReference>
<dbReference type="Proteomes" id="UP000243488">
    <property type="component" value="Chromosome"/>
</dbReference>
<keyword evidence="6" id="KW-1185">Reference proteome</keyword>
<dbReference type="PANTHER" id="PTHR48083">
    <property type="entry name" value="MEDIUM-CHAIN SPECIFIC ACYL-COA DEHYDROGENASE, MITOCHONDRIAL-RELATED"/>
    <property type="match status" value="1"/>
</dbReference>
<feature type="domain" description="Acyl-CoA dehydrogenase/oxidase N-terminal" evidence="3">
    <location>
        <begin position="9"/>
        <end position="110"/>
    </location>
</feature>
<dbReference type="Gene3D" id="2.40.110.10">
    <property type="entry name" value="Butyryl-CoA Dehydrogenase, subunit A, domain 2"/>
    <property type="match status" value="1"/>
</dbReference>
<accession>A0A1V0B9Q4</accession>
<dbReference type="EMBL" id="CP020100">
    <property type="protein sequence ID" value="AQZ96514.1"/>
    <property type="molecule type" value="Genomic_DNA"/>
</dbReference>